<dbReference type="InterPro" id="IPR027417">
    <property type="entry name" value="P-loop_NTPase"/>
</dbReference>
<gene>
    <name evidence="4" type="ORF">OY187_27185</name>
</gene>
<dbReference type="RefSeq" id="WP_268787723.1">
    <property type="nucleotide sequence ID" value="NZ_JAPQYE010000020.1"/>
</dbReference>
<evidence type="ECO:0000256" key="1">
    <source>
        <dbReference type="ARBA" id="ARBA00022741"/>
    </source>
</evidence>
<dbReference type="PANTHER" id="PTHR16305">
    <property type="entry name" value="TESTICULAR SOLUBLE ADENYLYL CYCLASE"/>
    <property type="match status" value="1"/>
</dbReference>
<dbReference type="Pfam" id="PF00196">
    <property type="entry name" value="GerE"/>
    <property type="match status" value="1"/>
</dbReference>
<evidence type="ECO:0000313" key="4">
    <source>
        <dbReference type="EMBL" id="MCZ0731746.1"/>
    </source>
</evidence>
<keyword evidence="1" id="KW-0547">Nucleotide-binding</keyword>
<dbReference type="InterPro" id="IPR000792">
    <property type="entry name" value="Tscrpt_reg_LuxR_C"/>
</dbReference>
<comment type="caution">
    <text evidence="4">The sequence shown here is derived from an EMBL/GenBank/DDBJ whole genome shotgun (WGS) entry which is preliminary data.</text>
</comment>
<reference evidence="4" key="1">
    <citation type="submission" date="2022-12" db="EMBL/GenBank/DDBJ databases">
        <title>Whole genome sequence of Mycolicibacterium iranicum strain SBH312.</title>
        <authorList>
            <person name="Jani J."/>
            <person name="Arifin Mustapha Z."/>
            <person name="Ahmed K."/>
            <person name="Kai Ling C."/>
        </authorList>
    </citation>
    <scope>NUCLEOTIDE SEQUENCE</scope>
    <source>
        <strain evidence="4">SBH312</strain>
    </source>
</reference>
<dbReference type="Proteomes" id="UP001084650">
    <property type="component" value="Unassembled WGS sequence"/>
</dbReference>
<sequence>MIVRAEPRDTESARVSEFLATARTAPAGLVIDGEAGIGKTTFWSAVISRAEKEGFRILSARPAPTETRSAFSVLADLLGTVDPVTFDALPSVQRVALDRVLLRGDSGPATDERVAAAALRSVLTLLSAAGPVLIAIDDLQWLDPPSRTVVGFVARRFAGPIALVATVRTEASDDTDPAAWLELPHHGRLDRCTVEPMSLGALHAVISSNVGRRLARPLINRIHQVSGGNPFYALELARTLDETSSAAHSPLPASLSAVVRQRLSRVDDDVAAVLLAVACSANATVNLVAAVTDLAPAHVVTLVEHAEAEHILELQRQRIHFTHPLLAHGVYIQAGAPRRRAMHRRLAQQSDEPEVRARHLALASVSAEQTTLQALDTAAASATARGAHSTAAEMFELAISLGGDDPLRRLGAADASFRAGALDAADRHLAPLIDELEPGTLRAAALMLRGAVYGYGERFREAVEALSDGVAEAGQHKTLRVNGQMLLALAIGLTGDMQGSFEHASRAAHDAEQLDNPAVTSQALTLRTHVGFMYGLGHDADALATALALEDVSAAPAATLQAGNIAAIHRAWTGDLVGARPKLIALVRTCEERGNEVDVVWAQEFLTMVDLWLGRYADAAATAEDARLRAEQIGGHLSAITASNCLAAVAAYRGREDDARAHAASALSAARTSGIIHHATTALTSLSLLEVSLRNYGAVVEIVSPLLKSFDPAHDTEIMVGGYLPNAIEALAALGRLGEAESMIAALERNGATHDRPWMCAVGARGRAQFQAATGDFVAAEKSVCDALRHHERLPMPLELLRTRLLLGQVQRRLRRRYEATNTLTHVVEGFEDLGAELWAARAREELSRVKGSGGDALGLSVTEQRVAELAAHGLSNREISTELYLSAKTVEKHLTAVYRKLGIRSRAQLFSRLTDPSEGG</sequence>
<dbReference type="InterPro" id="IPR016032">
    <property type="entry name" value="Sig_transdc_resp-reg_C-effctor"/>
</dbReference>
<proteinExistence type="predicted"/>
<organism evidence="4 5">
    <name type="scientific">Mycolicibacterium iranicum</name>
    <name type="common">Mycobacterium iranicum</name>
    <dbReference type="NCBI Taxonomy" id="912594"/>
    <lineage>
        <taxon>Bacteria</taxon>
        <taxon>Bacillati</taxon>
        <taxon>Actinomycetota</taxon>
        <taxon>Actinomycetes</taxon>
        <taxon>Mycobacteriales</taxon>
        <taxon>Mycobacteriaceae</taxon>
        <taxon>Mycolicibacterium</taxon>
    </lineage>
</organism>
<dbReference type="Pfam" id="PF13191">
    <property type="entry name" value="AAA_16"/>
    <property type="match status" value="1"/>
</dbReference>
<dbReference type="PROSITE" id="PS00622">
    <property type="entry name" value="HTH_LUXR_1"/>
    <property type="match status" value="1"/>
</dbReference>
<dbReference type="InterPro" id="IPR041664">
    <property type="entry name" value="AAA_16"/>
</dbReference>
<dbReference type="EMBL" id="JAPQYE010000020">
    <property type="protein sequence ID" value="MCZ0731746.1"/>
    <property type="molecule type" value="Genomic_DNA"/>
</dbReference>
<evidence type="ECO:0000256" key="2">
    <source>
        <dbReference type="ARBA" id="ARBA00022840"/>
    </source>
</evidence>
<keyword evidence="2" id="KW-0067">ATP-binding</keyword>
<keyword evidence="5" id="KW-1185">Reference proteome</keyword>
<evidence type="ECO:0000313" key="5">
    <source>
        <dbReference type="Proteomes" id="UP001084650"/>
    </source>
</evidence>
<dbReference type="PROSITE" id="PS50043">
    <property type="entry name" value="HTH_LUXR_2"/>
    <property type="match status" value="1"/>
</dbReference>
<evidence type="ECO:0000259" key="3">
    <source>
        <dbReference type="PROSITE" id="PS50043"/>
    </source>
</evidence>
<name>A0ABT4HNG3_MYCIR</name>
<protein>
    <submittedName>
        <fullName evidence="4">LuxR C-terminal-related transcriptional regulator</fullName>
    </submittedName>
</protein>
<feature type="domain" description="HTH luxR-type" evidence="3">
    <location>
        <begin position="853"/>
        <end position="918"/>
    </location>
</feature>
<dbReference type="PRINTS" id="PR00038">
    <property type="entry name" value="HTHLUXR"/>
</dbReference>
<dbReference type="InterPro" id="IPR036388">
    <property type="entry name" value="WH-like_DNA-bd_sf"/>
</dbReference>
<dbReference type="CDD" id="cd06170">
    <property type="entry name" value="LuxR_C_like"/>
    <property type="match status" value="1"/>
</dbReference>
<dbReference type="PANTHER" id="PTHR16305:SF35">
    <property type="entry name" value="TRANSCRIPTIONAL ACTIVATOR DOMAIN"/>
    <property type="match status" value="1"/>
</dbReference>
<dbReference type="SMART" id="SM00421">
    <property type="entry name" value="HTH_LUXR"/>
    <property type="match status" value="1"/>
</dbReference>
<dbReference type="SUPFAM" id="SSF48452">
    <property type="entry name" value="TPR-like"/>
    <property type="match status" value="1"/>
</dbReference>
<dbReference type="SUPFAM" id="SSF52540">
    <property type="entry name" value="P-loop containing nucleoside triphosphate hydrolases"/>
    <property type="match status" value="1"/>
</dbReference>
<dbReference type="Gene3D" id="1.10.10.10">
    <property type="entry name" value="Winged helix-like DNA-binding domain superfamily/Winged helix DNA-binding domain"/>
    <property type="match status" value="1"/>
</dbReference>
<accession>A0ABT4HNG3</accession>
<dbReference type="InterPro" id="IPR011990">
    <property type="entry name" value="TPR-like_helical_dom_sf"/>
</dbReference>
<dbReference type="SUPFAM" id="SSF46894">
    <property type="entry name" value="C-terminal effector domain of the bipartite response regulators"/>
    <property type="match status" value="1"/>
</dbReference>